<reference evidence="2 3" key="1">
    <citation type="submission" date="2017-04" db="EMBL/GenBank/DDBJ databases">
        <title>Comparative genome analysis of Subtercola boreus.</title>
        <authorList>
            <person name="Cho Y.-J."/>
            <person name="Cho A."/>
            <person name="Kim O.-S."/>
            <person name="Lee J.-I."/>
        </authorList>
    </citation>
    <scope>NUCLEOTIDE SEQUENCE [LARGE SCALE GENOMIC DNA]</scope>
    <source>
        <strain evidence="2 3">K300</strain>
    </source>
</reference>
<feature type="compositionally biased region" description="Gly residues" evidence="1">
    <location>
        <begin position="88"/>
        <end position="103"/>
    </location>
</feature>
<proteinExistence type="predicted"/>
<gene>
    <name evidence="2" type="ORF">B7R54_07975</name>
</gene>
<dbReference type="EMBL" id="NBWZ01000001">
    <property type="protein sequence ID" value="RFA09169.1"/>
    <property type="molecule type" value="Genomic_DNA"/>
</dbReference>
<evidence type="ECO:0000313" key="3">
    <source>
        <dbReference type="Proteomes" id="UP000256486"/>
    </source>
</evidence>
<feature type="compositionally biased region" description="Low complexity" evidence="1">
    <location>
        <begin position="104"/>
        <end position="113"/>
    </location>
</feature>
<keyword evidence="3" id="KW-1185">Reference proteome</keyword>
<organism evidence="2 3">
    <name type="scientific">Subtercola boreus</name>
    <dbReference type="NCBI Taxonomy" id="120213"/>
    <lineage>
        <taxon>Bacteria</taxon>
        <taxon>Bacillati</taxon>
        <taxon>Actinomycetota</taxon>
        <taxon>Actinomycetes</taxon>
        <taxon>Micrococcales</taxon>
        <taxon>Microbacteriaceae</taxon>
        <taxon>Subtercola</taxon>
    </lineage>
</organism>
<sequence length="542" mass="56265">MGFTQPAYAADDDPHGGVEPGTHPGVELPEPAGGTGAGSTPRDPGTLVIIEPAPPIDSGSIYPDTEDKTPAKIRTQFGGMTDGERSSSGGGSDKGGDSSGGGDKVTTTETVTTRNLRAGKPDPVKPIAFQVVQHGSDGDSFVTVKIENAHDLKKIAVVTPVTSVDTAGQASTFAYTIVFSQTPTSSPGDIARGLFGLTSGAFSACVSHENYFFCTFATPKPVKSASAPLSTAPPVRPDERQVPVCSNTMKDGGYGSTTIISVDDVDCEAAPGKEPVRLEVSTIYSDLSLGIPTARMGDGAVVYSATAEAQGTYVSAEVWAVAANGTYSLPFSLAIRNRYAPAPQPSTAATPVQAVRGVDTVVPASRLFSDVDVDQHAMESGDHLTSVVTDQGAMGGAWFDAAGNLHYQSIDVIHGDYTDHVTVQTTDSFGLPSPELRLSIHITDIVPGCANGGTTTDALTPVRLQLTCWITPADGWRQIDGLHYRITDQPEYGTVSDLDPDSGIATYTPDPAHPGPVTIGFTATNNGAIRDAAYAVDVLPVP</sequence>
<protein>
    <recommendedName>
        <fullName evidence="4">Cadherin domain-containing protein</fullName>
    </recommendedName>
</protein>
<accession>A0A3E0VHM7</accession>
<feature type="region of interest" description="Disordered" evidence="1">
    <location>
        <begin position="1"/>
        <end position="119"/>
    </location>
</feature>
<evidence type="ECO:0008006" key="4">
    <source>
        <dbReference type="Google" id="ProtNLM"/>
    </source>
</evidence>
<comment type="caution">
    <text evidence="2">The sequence shown here is derived from an EMBL/GenBank/DDBJ whole genome shotgun (WGS) entry which is preliminary data.</text>
</comment>
<name>A0A3E0VHM7_9MICO</name>
<dbReference type="Proteomes" id="UP000256486">
    <property type="component" value="Unassembled WGS sequence"/>
</dbReference>
<dbReference type="AlphaFoldDB" id="A0A3E0VHM7"/>
<evidence type="ECO:0000313" key="2">
    <source>
        <dbReference type="EMBL" id="RFA09169.1"/>
    </source>
</evidence>
<evidence type="ECO:0000256" key="1">
    <source>
        <dbReference type="SAM" id="MobiDB-lite"/>
    </source>
</evidence>